<proteinExistence type="predicted"/>
<reference evidence="2" key="1">
    <citation type="journal article" date="2019" name="Plant J.">
        <title>Chlorella vulgaris genome assembly and annotation reveals the molecular basis for metabolic acclimation to high light conditions.</title>
        <authorList>
            <person name="Cecchin M."/>
            <person name="Marcolungo L."/>
            <person name="Rossato M."/>
            <person name="Girolomoni L."/>
            <person name="Cosentino E."/>
            <person name="Cuine S."/>
            <person name="Li-Beisson Y."/>
            <person name="Delledonne M."/>
            <person name="Ballottari M."/>
        </authorList>
    </citation>
    <scope>NUCLEOTIDE SEQUENCE</scope>
    <source>
        <strain evidence="2">211/11P</strain>
    </source>
</reference>
<dbReference type="EMBL" id="SIDB01000006">
    <property type="protein sequence ID" value="KAI3431448.1"/>
    <property type="molecule type" value="Genomic_DNA"/>
</dbReference>
<evidence type="ECO:0000313" key="2">
    <source>
        <dbReference type="EMBL" id="KAI3431448.1"/>
    </source>
</evidence>
<dbReference type="Pfam" id="PF14251">
    <property type="entry name" value="PterinBD-DUF4346"/>
    <property type="match status" value="1"/>
</dbReference>
<dbReference type="AlphaFoldDB" id="A0A9D4YXH6"/>
<evidence type="ECO:0000259" key="1">
    <source>
        <dbReference type="Pfam" id="PF14251"/>
    </source>
</evidence>
<evidence type="ECO:0000313" key="3">
    <source>
        <dbReference type="Proteomes" id="UP001055712"/>
    </source>
</evidence>
<name>A0A9D4YXH6_CHLVU</name>
<gene>
    <name evidence="2" type="ORF">D9Q98_004500</name>
</gene>
<feature type="domain" description="DUF4346" evidence="1">
    <location>
        <begin position="18"/>
        <end position="121"/>
    </location>
</feature>
<organism evidence="2 3">
    <name type="scientific">Chlorella vulgaris</name>
    <name type="common">Green alga</name>
    <dbReference type="NCBI Taxonomy" id="3077"/>
    <lineage>
        <taxon>Eukaryota</taxon>
        <taxon>Viridiplantae</taxon>
        <taxon>Chlorophyta</taxon>
        <taxon>core chlorophytes</taxon>
        <taxon>Trebouxiophyceae</taxon>
        <taxon>Chlorellales</taxon>
        <taxon>Chlorellaceae</taxon>
        <taxon>Chlorella clade</taxon>
        <taxon>Chlorella</taxon>
    </lineage>
</organism>
<protein>
    <recommendedName>
        <fullName evidence="1">DUF4346 domain-containing protein</fullName>
    </recommendedName>
</protein>
<accession>A0A9D4YXH6</accession>
<dbReference type="InterPro" id="IPR025595">
    <property type="entry name" value="PterinBD-DUF4346"/>
</dbReference>
<dbReference type="PIRSF" id="PIRSF037673">
    <property type="entry name" value="UCP037673"/>
    <property type="match status" value="1"/>
</dbReference>
<dbReference type="InterPro" id="IPR017260">
    <property type="entry name" value="UCP037673"/>
</dbReference>
<reference evidence="2" key="2">
    <citation type="submission" date="2020-11" db="EMBL/GenBank/DDBJ databases">
        <authorList>
            <person name="Cecchin M."/>
            <person name="Marcolungo L."/>
            <person name="Rossato M."/>
            <person name="Girolomoni L."/>
            <person name="Cosentino E."/>
            <person name="Cuine S."/>
            <person name="Li-Beisson Y."/>
            <person name="Delledonne M."/>
            <person name="Ballottari M."/>
        </authorList>
    </citation>
    <scope>NUCLEOTIDE SEQUENCE</scope>
    <source>
        <strain evidence="2">211/11P</strain>
        <tissue evidence="2">Whole cell</tissue>
    </source>
</reference>
<sequence>MYSSARRNNAYESGSGRDGYFIIRVDSEACELVADWYTNSINEQGLACDPATGEVISCKSGAARLPTRVWRGRTAKALSVAILERDHGFQPLTHLEHANYLGRELQRAEFALATGVPYVQD</sequence>
<dbReference type="OrthoDB" id="2138860at2759"/>
<keyword evidence="3" id="KW-1185">Reference proteome</keyword>
<dbReference type="Proteomes" id="UP001055712">
    <property type="component" value="Unassembled WGS sequence"/>
</dbReference>
<comment type="caution">
    <text evidence="2">The sequence shown here is derived from an EMBL/GenBank/DDBJ whole genome shotgun (WGS) entry which is preliminary data.</text>
</comment>